<accession>A0A814MQ06</accession>
<proteinExistence type="predicted"/>
<evidence type="ECO:0000313" key="1">
    <source>
        <dbReference type="EMBL" id="CAF1081140.1"/>
    </source>
</evidence>
<gene>
    <name evidence="1" type="ORF">OXX778_LOCUS20199</name>
</gene>
<dbReference type="AlphaFoldDB" id="A0A814MQ06"/>
<dbReference type="OrthoDB" id="283037at2759"/>
<dbReference type="Proteomes" id="UP000663879">
    <property type="component" value="Unassembled WGS sequence"/>
</dbReference>
<evidence type="ECO:0000313" key="2">
    <source>
        <dbReference type="Proteomes" id="UP000663879"/>
    </source>
</evidence>
<comment type="caution">
    <text evidence="1">The sequence shown here is derived from an EMBL/GenBank/DDBJ whole genome shotgun (WGS) entry which is preliminary data.</text>
</comment>
<organism evidence="1 2">
    <name type="scientific">Brachionus calyciflorus</name>
    <dbReference type="NCBI Taxonomy" id="104777"/>
    <lineage>
        <taxon>Eukaryota</taxon>
        <taxon>Metazoa</taxon>
        <taxon>Spiralia</taxon>
        <taxon>Gnathifera</taxon>
        <taxon>Rotifera</taxon>
        <taxon>Eurotatoria</taxon>
        <taxon>Monogononta</taxon>
        <taxon>Pseudotrocha</taxon>
        <taxon>Ploima</taxon>
        <taxon>Brachionidae</taxon>
        <taxon>Brachionus</taxon>
    </lineage>
</organism>
<sequence length="121" mass="13212">MYSDVTLAKSNCCSNSILCVGGGSADSVILNLVACGNCLQILTNTTVNIPNLVGSVYWYMTPGVSFGFSPIYSITQNSADTYNTSDPLRLSWHFNSGGWRLGTLTSLDSDTRYKKYILVKY</sequence>
<name>A0A814MQ06_9BILA</name>
<protein>
    <submittedName>
        <fullName evidence="1">Uncharacterized protein</fullName>
    </submittedName>
</protein>
<keyword evidence="2" id="KW-1185">Reference proteome</keyword>
<reference evidence="1" key="1">
    <citation type="submission" date="2021-02" db="EMBL/GenBank/DDBJ databases">
        <authorList>
            <person name="Nowell W R."/>
        </authorList>
    </citation>
    <scope>NUCLEOTIDE SEQUENCE</scope>
    <source>
        <strain evidence="1">Ploen Becks lab</strain>
    </source>
</reference>
<dbReference type="EMBL" id="CAJNOC010006587">
    <property type="protein sequence ID" value="CAF1081140.1"/>
    <property type="molecule type" value="Genomic_DNA"/>
</dbReference>